<evidence type="ECO:0000259" key="9">
    <source>
        <dbReference type="PROSITE" id="PS51710"/>
    </source>
</evidence>
<dbReference type="SUPFAM" id="SSF52540">
    <property type="entry name" value="P-loop containing nucleoside triphosphate hydrolases"/>
    <property type="match status" value="1"/>
</dbReference>
<feature type="compositionally biased region" description="Basic and acidic residues" evidence="8">
    <location>
        <begin position="529"/>
        <end position="540"/>
    </location>
</feature>
<evidence type="ECO:0000256" key="8">
    <source>
        <dbReference type="SAM" id="MobiDB-lite"/>
    </source>
</evidence>
<feature type="compositionally biased region" description="Basic residues" evidence="8">
    <location>
        <begin position="644"/>
        <end position="661"/>
    </location>
</feature>
<dbReference type="PIRSF" id="PIRSF038919">
    <property type="entry name" value="NOG1"/>
    <property type="match status" value="1"/>
</dbReference>
<dbReference type="VEuPathDB" id="FungiDB:SCHCODRAFT_02548477"/>
<dbReference type="InterPro" id="IPR027417">
    <property type="entry name" value="P-loop_NTPase"/>
</dbReference>
<name>D8QB32_SCHCM</name>
<dbReference type="Gene3D" id="3.40.50.300">
    <property type="entry name" value="P-loop containing nucleotide triphosphate hydrolases"/>
    <property type="match status" value="1"/>
</dbReference>
<evidence type="ECO:0000313" key="11">
    <source>
        <dbReference type="Proteomes" id="UP000007431"/>
    </source>
</evidence>
<evidence type="ECO:0000256" key="7">
    <source>
        <dbReference type="PIRNR" id="PIRNR038919"/>
    </source>
</evidence>
<dbReference type="HOGENOM" id="CLU_011784_4_1_1"/>
<dbReference type="InParanoid" id="D8QB32"/>
<keyword evidence="4" id="KW-0547">Nucleotide-binding</keyword>
<dbReference type="PROSITE" id="PS51710">
    <property type="entry name" value="G_OBG"/>
    <property type="match status" value="1"/>
</dbReference>
<evidence type="ECO:0000256" key="5">
    <source>
        <dbReference type="ARBA" id="ARBA00023134"/>
    </source>
</evidence>
<proteinExistence type="inferred from homology"/>
<feature type="domain" description="OBG-type G" evidence="9">
    <location>
        <begin position="169"/>
        <end position="341"/>
    </location>
</feature>
<feature type="compositionally biased region" description="Acidic residues" evidence="8">
    <location>
        <begin position="554"/>
        <end position="577"/>
    </location>
</feature>
<dbReference type="Pfam" id="PF08155">
    <property type="entry name" value="NOGCT"/>
    <property type="match status" value="1"/>
</dbReference>
<protein>
    <recommendedName>
        <fullName evidence="7">Nucleolar GTP-binding protein 1</fullName>
    </recommendedName>
</protein>
<evidence type="ECO:0000256" key="3">
    <source>
        <dbReference type="ARBA" id="ARBA00022517"/>
    </source>
</evidence>
<dbReference type="InterPro" id="IPR012973">
    <property type="entry name" value="NOG_C"/>
</dbReference>
<dbReference type="GO" id="GO:1902626">
    <property type="term" value="P:assembly of large subunit precursor of preribosome"/>
    <property type="evidence" value="ECO:0007669"/>
    <property type="project" value="EnsemblFungi"/>
</dbReference>
<comment type="function">
    <text evidence="1 7">Involved in the biogenesis of the 60S ribosomal subunit.</text>
</comment>
<dbReference type="eggNOG" id="KOG1490">
    <property type="taxonomic scope" value="Eukaryota"/>
</dbReference>
<evidence type="ECO:0000256" key="1">
    <source>
        <dbReference type="ARBA" id="ARBA00002889"/>
    </source>
</evidence>
<dbReference type="GO" id="GO:0030687">
    <property type="term" value="C:preribosome, large subunit precursor"/>
    <property type="evidence" value="ECO:0007669"/>
    <property type="project" value="EnsemblFungi"/>
</dbReference>
<evidence type="ECO:0000313" key="10">
    <source>
        <dbReference type="EMBL" id="EFI94686.1"/>
    </source>
</evidence>
<dbReference type="STRING" id="578458.D8QB32"/>
<dbReference type="FunCoup" id="D8QB32">
    <property type="interactions" value="717"/>
</dbReference>
<comment type="similarity">
    <text evidence="7">Belongs to the TRAFAC class OBG-HflX-like GTPase superfamily. OBG GTPase family. NOG subfamily.</text>
</comment>
<dbReference type="Pfam" id="PF06858">
    <property type="entry name" value="NOG1"/>
    <property type="match status" value="1"/>
</dbReference>
<sequence length="661" mass="74555">MSTSGLKAIAPVPTAADFLDIVLSKTQRKTPTVIHKNFKISRIRNFYMRKVKFTQDSFDEKLGAILSEFPVLDDLHPFLSSLMNVLYDKNHYKLALGQLRTARHLIDQVAKDYVRLLKFGDSMYRCKQLKRAALGRMATIMRRQKDPLAYLEQVRQHISRLPAIDPNTRTLIICGYPNVGKSSFINKVTRADVDVQPYAFTTKSLFVGHLDYKYLRWQVIDTPGVLDHPLEEMNTIEMQSITALAHLKSCVLYFMDLSEQCGYSVEAQCKLFHSIKPLFTGKPVLLVINKIDVTRLEDLVPETRALVQEIIDAEDVKCVQVSCYSEEGVMDVKNTACDALLAHRVENKLRGSKINQVANRIHVAQPKPRDDVVRPPFIPEAVKQKKKFDPEDPERKKLAREIELEEGGPGVFNINLKQDYLLKNPEWKQDVIPELWQGKNIADFIDPDIEEKLEALEREEERLQAEGFYDSDEDSFDSDDEREAVEAQANLKAKITSQAIKKSKRNQPPLPRTAGLRTLSELSAGMRAAGHDPSRIEGRAKALAKAQKRKRDEEGEEDVEMGSGSDGDEDDPMDVDGEGAPVKRAKTAAGAVISRRAPRTNRSLVGLRDDAQADKAVKLRNIGQRPAAFLARAGEGDRHIGTKMPRHLFAGKRKGGKTQRR</sequence>
<dbReference type="GO" id="GO:0000054">
    <property type="term" value="P:ribosomal subunit export from nucleus"/>
    <property type="evidence" value="ECO:0007669"/>
    <property type="project" value="EnsemblFungi"/>
</dbReference>
<dbReference type="OMA" id="EWKNDVM"/>
<gene>
    <name evidence="10" type="ORF">SCHCODRAFT_69329</name>
</gene>
<dbReference type="EMBL" id="GL377309">
    <property type="protein sequence ID" value="EFI94686.1"/>
    <property type="molecule type" value="Genomic_DNA"/>
</dbReference>
<dbReference type="GO" id="GO:0006364">
    <property type="term" value="P:rRNA processing"/>
    <property type="evidence" value="ECO:0007669"/>
    <property type="project" value="EnsemblFungi"/>
</dbReference>
<feature type="region of interest" description="Disordered" evidence="8">
    <location>
        <begin position="633"/>
        <end position="661"/>
    </location>
</feature>
<dbReference type="PANTHER" id="PTHR45759">
    <property type="entry name" value="NUCLEOLAR GTP-BINDING PROTEIN 1"/>
    <property type="match status" value="1"/>
</dbReference>
<evidence type="ECO:0000256" key="6">
    <source>
        <dbReference type="ARBA" id="ARBA00023242"/>
    </source>
</evidence>
<dbReference type="GO" id="GO:0005737">
    <property type="term" value="C:cytoplasm"/>
    <property type="evidence" value="ECO:0007669"/>
    <property type="project" value="EnsemblFungi"/>
</dbReference>
<keyword evidence="6 7" id="KW-0539">Nucleus</keyword>
<comment type="subcellular location">
    <subcellularLocation>
        <location evidence="2 7">Nucleus</location>
        <location evidence="2 7">Nucleolus</location>
    </subcellularLocation>
</comment>
<dbReference type="GO" id="GO:0005525">
    <property type="term" value="F:GTP binding"/>
    <property type="evidence" value="ECO:0007669"/>
    <property type="project" value="UniProtKB-KW"/>
</dbReference>
<dbReference type="CDD" id="cd01897">
    <property type="entry name" value="NOG"/>
    <property type="match status" value="1"/>
</dbReference>
<dbReference type="RefSeq" id="XP_003029589.1">
    <property type="nucleotide sequence ID" value="XM_003029543.1"/>
</dbReference>
<dbReference type="InterPro" id="IPR006073">
    <property type="entry name" value="GTP-bd"/>
</dbReference>
<dbReference type="KEGG" id="scm:SCHCO_02548477"/>
<accession>D8QB32</accession>
<feature type="region of interest" description="Disordered" evidence="8">
    <location>
        <begin position="463"/>
        <end position="597"/>
    </location>
</feature>
<evidence type="ECO:0000256" key="4">
    <source>
        <dbReference type="ARBA" id="ARBA00022741"/>
    </source>
</evidence>
<dbReference type="GeneID" id="9594338"/>
<dbReference type="FunFam" id="1.20.120.1190:FF:000001">
    <property type="entry name" value="Nucleolar GTP-binding protein 1"/>
    <property type="match status" value="1"/>
</dbReference>
<dbReference type="InterPro" id="IPR024926">
    <property type="entry name" value="NOG1"/>
</dbReference>
<keyword evidence="5" id="KW-0342">GTP-binding</keyword>
<dbReference type="AlphaFoldDB" id="D8QB32"/>
<dbReference type="Proteomes" id="UP000007431">
    <property type="component" value="Unassembled WGS sequence"/>
</dbReference>
<dbReference type="InterPro" id="IPR031167">
    <property type="entry name" value="G_OBG"/>
</dbReference>
<organism evidence="11">
    <name type="scientific">Schizophyllum commune (strain H4-8 / FGSC 9210)</name>
    <name type="common">Split gill fungus</name>
    <dbReference type="NCBI Taxonomy" id="578458"/>
    <lineage>
        <taxon>Eukaryota</taxon>
        <taxon>Fungi</taxon>
        <taxon>Dikarya</taxon>
        <taxon>Basidiomycota</taxon>
        <taxon>Agaricomycotina</taxon>
        <taxon>Agaricomycetes</taxon>
        <taxon>Agaricomycetidae</taxon>
        <taxon>Agaricales</taxon>
        <taxon>Schizophyllaceae</taxon>
        <taxon>Schizophyllum</taxon>
    </lineage>
</organism>
<dbReference type="InterPro" id="IPR041623">
    <property type="entry name" value="NOG1_N"/>
</dbReference>
<dbReference type="GO" id="GO:0005730">
    <property type="term" value="C:nucleolus"/>
    <property type="evidence" value="ECO:0007669"/>
    <property type="project" value="UniProtKB-SubCell"/>
</dbReference>
<dbReference type="Gene3D" id="1.20.120.1190">
    <property type="match status" value="1"/>
</dbReference>
<dbReference type="OrthoDB" id="415015at2759"/>
<dbReference type="InterPro" id="IPR010674">
    <property type="entry name" value="NOG1_Rossman_fold_dom"/>
</dbReference>
<keyword evidence="3 7" id="KW-0690">Ribosome biogenesis</keyword>
<feature type="compositionally biased region" description="Acidic residues" evidence="8">
    <location>
        <begin position="469"/>
        <end position="483"/>
    </location>
</feature>
<reference evidence="10 11" key="1">
    <citation type="journal article" date="2010" name="Nat. Biotechnol.">
        <title>Genome sequence of the model mushroom Schizophyllum commune.</title>
        <authorList>
            <person name="Ohm R.A."/>
            <person name="de Jong J.F."/>
            <person name="Lugones L.G."/>
            <person name="Aerts A."/>
            <person name="Kothe E."/>
            <person name="Stajich J.E."/>
            <person name="de Vries R.P."/>
            <person name="Record E."/>
            <person name="Levasseur A."/>
            <person name="Baker S.E."/>
            <person name="Bartholomew K.A."/>
            <person name="Coutinho P.M."/>
            <person name="Erdmann S."/>
            <person name="Fowler T.J."/>
            <person name="Gathman A.C."/>
            <person name="Lombard V."/>
            <person name="Henrissat B."/>
            <person name="Knabe N."/>
            <person name="Kuees U."/>
            <person name="Lilly W.W."/>
            <person name="Lindquist E."/>
            <person name="Lucas S."/>
            <person name="Magnuson J.K."/>
            <person name="Piumi F."/>
            <person name="Raudaskoski M."/>
            <person name="Salamov A."/>
            <person name="Schmutz J."/>
            <person name="Schwarze F.W.M.R."/>
            <person name="vanKuyk P.A."/>
            <person name="Horton J.S."/>
            <person name="Grigoriev I.V."/>
            <person name="Woesten H.A.B."/>
        </authorList>
    </citation>
    <scope>NUCLEOTIDE SEQUENCE [LARGE SCALE GENOMIC DNA]</scope>
    <source>
        <strain evidence="11">H4-8 / FGSC 9210</strain>
    </source>
</reference>
<evidence type="ECO:0000256" key="2">
    <source>
        <dbReference type="ARBA" id="ARBA00004604"/>
    </source>
</evidence>
<keyword evidence="11" id="KW-1185">Reference proteome</keyword>
<dbReference type="PRINTS" id="PR00326">
    <property type="entry name" value="GTP1OBG"/>
</dbReference>
<dbReference type="FunFam" id="3.40.50.300:FF:000496">
    <property type="entry name" value="Nucleolar GTP-binding protein 1"/>
    <property type="match status" value="1"/>
</dbReference>
<dbReference type="Pfam" id="PF17835">
    <property type="entry name" value="NOG1_N"/>
    <property type="match status" value="1"/>
</dbReference>